<dbReference type="GO" id="GO:0005829">
    <property type="term" value="C:cytosol"/>
    <property type="evidence" value="ECO:0007669"/>
    <property type="project" value="TreeGrafter"/>
</dbReference>
<evidence type="ECO:0000256" key="2">
    <source>
        <dbReference type="ARBA" id="ARBA00022679"/>
    </source>
</evidence>
<keyword evidence="5" id="KW-1185">Reference proteome</keyword>
<organism evidence="4 5">
    <name type="scientific">Streptomyces hundungensis</name>
    <dbReference type="NCBI Taxonomy" id="1077946"/>
    <lineage>
        <taxon>Bacteria</taxon>
        <taxon>Bacillati</taxon>
        <taxon>Actinomycetota</taxon>
        <taxon>Actinomycetes</taxon>
        <taxon>Kitasatosporales</taxon>
        <taxon>Streptomycetaceae</taxon>
        <taxon>Streptomyces</taxon>
    </lineage>
</organism>
<evidence type="ECO:0000256" key="1">
    <source>
        <dbReference type="ARBA" id="ARBA00007274"/>
    </source>
</evidence>
<keyword evidence="4" id="KW-0012">Acyltransferase</keyword>
<dbReference type="Pfam" id="PF14602">
    <property type="entry name" value="Hexapep_2"/>
    <property type="match status" value="1"/>
</dbReference>
<dbReference type="InterPro" id="IPR018357">
    <property type="entry name" value="Hexapep_transf_CS"/>
</dbReference>
<dbReference type="Pfam" id="PF00132">
    <property type="entry name" value="Hexapep"/>
    <property type="match status" value="1"/>
</dbReference>
<keyword evidence="3" id="KW-0677">Repeat</keyword>
<keyword evidence="2 4" id="KW-0808">Transferase</keyword>
<name>A0A387HGC8_9ACTN</name>
<gene>
    <name evidence="4" type="primary">maa</name>
    <name evidence="4" type="ORF">DWB77_01906</name>
</gene>
<evidence type="ECO:0000313" key="4">
    <source>
        <dbReference type="EMBL" id="AYG79788.1"/>
    </source>
</evidence>
<dbReference type="InterPro" id="IPR051159">
    <property type="entry name" value="Hexapeptide_acetyltransf"/>
</dbReference>
<dbReference type="GO" id="GO:0008925">
    <property type="term" value="F:maltose O-acetyltransferase activity"/>
    <property type="evidence" value="ECO:0007669"/>
    <property type="project" value="UniProtKB-EC"/>
</dbReference>
<dbReference type="OrthoDB" id="4220804at2"/>
<dbReference type="PANTHER" id="PTHR23416">
    <property type="entry name" value="SIALIC ACID SYNTHASE-RELATED"/>
    <property type="match status" value="1"/>
</dbReference>
<dbReference type="SUPFAM" id="SSF51161">
    <property type="entry name" value="Trimeric LpxA-like enzymes"/>
    <property type="match status" value="2"/>
</dbReference>
<dbReference type="Proteomes" id="UP000271554">
    <property type="component" value="Chromosome"/>
</dbReference>
<reference evidence="4 5" key="1">
    <citation type="submission" date="2018-10" db="EMBL/GenBank/DDBJ databases">
        <title>Relationship between Morphology and Antimicrobial Activity in Streptomyces.</title>
        <authorList>
            <person name="Kang H.J."/>
            <person name="Kim S.B."/>
        </authorList>
    </citation>
    <scope>NUCLEOTIDE SEQUENCE [LARGE SCALE GENOMIC DNA]</scope>
    <source>
        <strain evidence="4 5">BH38</strain>
    </source>
</reference>
<dbReference type="PROSITE" id="PS00101">
    <property type="entry name" value="HEXAPEP_TRANSFERASES"/>
    <property type="match status" value="1"/>
</dbReference>
<dbReference type="AlphaFoldDB" id="A0A387HGC8"/>
<evidence type="ECO:0000256" key="3">
    <source>
        <dbReference type="ARBA" id="ARBA00022737"/>
    </source>
</evidence>
<evidence type="ECO:0000313" key="5">
    <source>
        <dbReference type="Proteomes" id="UP000271554"/>
    </source>
</evidence>
<comment type="similarity">
    <text evidence="1">Belongs to the transferase hexapeptide repeat family.</text>
</comment>
<dbReference type="KEGG" id="shun:DWB77_01906"/>
<proteinExistence type="inferred from homology"/>
<accession>A0A387HGC8</accession>
<dbReference type="RefSeq" id="WP_120720828.1">
    <property type="nucleotide sequence ID" value="NZ_CP032698.1"/>
</dbReference>
<sequence>MNTPLRDPARTDVPALVESGALAANSLTANGSWVRHGAEVIDSTLAQGVFVGFRSRVLSASLGPGTMVASLATIGEREGDRVTVGAGAWIAARAVVAPGVTVGDGAVVAAGAHVTADVPADAIVVGRPARILRHRKVTEDGLPDISPIVAIVRARTNSNAATPPAGWRVGPGSLLDAAFTGGSDVVIGAGLIALGRPDGPSPAGGVRAADGVRIGEDATLEGGGGIDIGAGTEAGARLQILSSGHDLDRRSLPWEAGAVSIGARVRIGHDVTVVGPCHIGDGAVLTDGAVVLGHVPAHSTTSGVLEGNRP</sequence>
<dbReference type="EC" id="2.3.1.79" evidence="4"/>
<dbReference type="PANTHER" id="PTHR23416:SF23">
    <property type="entry name" value="ACETYLTRANSFERASE C18B11.09C-RELATED"/>
    <property type="match status" value="1"/>
</dbReference>
<dbReference type="InterPro" id="IPR011004">
    <property type="entry name" value="Trimer_LpxA-like_sf"/>
</dbReference>
<dbReference type="Gene3D" id="2.160.10.10">
    <property type="entry name" value="Hexapeptide repeat proteins"/>
    <property type="match status" value="2"/>
</dbReference>
<protein>
    <submittedName>
        <fullName evidence="4">Maltose O-acetyltransferase</fullName>
        <ecNumber evidence="4">2.3.1.79</ecNumber>
    </submittedName>
</protein>
<dbReference type="EMBL" id="CP032698">
    <property type="protein sequence ID" value="AYG79788.1"/>
    <property type="molecule type" value="Genomic_DNA"/>
</dbReference>
<dbReference type="InterPro" id="IPR001451">
    <property type="entry name" value="Hexapep"/>
</dbReference>